<reference evidence="4 5" key="1">
    <citation type="submission" date="2020-08" db="EMBL/GenBank/DDBJ databases">
        <title>Genomic Encyclopedia of Type Strains, Phase IV (KMG-V): Genome sequencing to study the core and pangenomes of soil and plant-associated prokaryotes.</title>
        <authorList>
            <person name="Whitman W."/>
        </authorList>
    </citation>
    <scope>NUCLEOTIDE SEQUENCE [LARGE SCALE GENOMIC DNA]</scope>
    <source>
        <strain evidence="4 5">M8UP14</strain>
    </source>
</reference>
<keyword evidence="2" id="KW-1133">Transmembrane helix</keyword>
<protein>
    <submittedName>
        <fullName evidence="4">Beta-lactamase regulating signal transducer with metallopeptidase domain</fullName>
    </submittedName>
</protein>
<dbReference type="PANTHER" id="PTHR34978">
    <property type="entry name" value="POSSIBLE SENSOR-TRANSDUCER PROTEIN BLAR"/>
    <property type="match status" value="1"/>
</dbReference>
<keyword evidence="1" id="KW-0175">Coiled coil</keyword>
<dbReference type="InterPro" id="IPR008756">
    <property type="entry name" value="Peptidase_M56"/>
</dbReference>
<keyword evidence="5" id="KW-1185">Reference proteome</keyword>
<evidence type="ECO:0000256" key="2">
    <source>
        <dbReference type="SAM" id="Phobius"/>
    </source>
</evidence>
<gene>
    <name evidence="4" type="ORF">HDF16_002028</name>
</gene>
<accession>A0A7W7ZCR0</accession>
<dbReference type="PANTHER" id="PTHR34978:SF3">
    <property type="entry name" value="SLR0241 PROTEIN"/>
    <property type="match status" value="1"/>
</dbReference>
<feature type="coiled-coil region" evidence="1">
    <location>
        <begin position="614"/>
        <end position="641"/>
    </location>
</feature>
<feature type="domain" description="Peptidase M56" evidence="3">
    <location>
        <begin position="132"/>
        <end position="324"/>
    </location>
</feature>
<dbReference type="RefSeq" id="WP_184215997.1">
    <property type="nucleotide sequence ID" value="NZ_JACHIP010000002.1"/>
</dbReference>
<name>A0A7W7ZCR0_9BACT</name>
<dbReference type="AlphaFoldDB" id="A0A7W7ZCR0"/>
<dbReference type="CDD" id="cd07341">
    <property type="entry name" value="M56_BlaR1_MecR1_like"/>
    <property type="match status" value="1"/>
</dbReference>
<dbReference type="EMBL" id="JACHIP010000002">
    <property type="protein sequence ID" value="MBB5057343.1"/>
    <property type="molecule type" value="Genomic_DNA"/>
</dbReference>
<evidence type="ECO:0000259" key="3">
    <source>
        <dbReference type="Pfam" id="PF05569"/>
    </source>
</evidence>
<comment type="caution">
    <text evidence="4">The sequence shown here is derived from an EMBL/GenBank/DDBJ whole genome shotgun (WGS) entry which is preliminary data.</text>
</comment>
<proteinExistence type="predicted"/>
<evidence type="ECO:0000313" key="5">
    <source>
        <dbReference type="Proteomes" id="UP000540989"/>
    </source>
</evidence>
<dbReference type="Pfam" id="PF05569">
    <property type="entry name" value="Peptidase_M56"/>
    <property type="match status" value="1"/>
</dbReference>
<dbReference type="Proteomes" id="UP000540989">
    <property type="component" value="Unassembled WGS sequence"/>
</dbReference>
<dbReference type="Gene3D" id="3.30.2010.10">
    <property type="entry name" value="Metalloproteases ('zincins'), catalytic domain"/>
    <property type="match status" value="1"/>
</dbReference>
<feature type="transmembrane region" description="Helical" evidence="2">
    <location>
        <begin position="39"/>
        <end position="57"/>
    </location>
</feature>
<evidence type="ECO:0000256" key="1">
    <source>
        <dbReference type="SAM" id="Coils"/>
    </source>
</evidence>
<feature type="transmembrane region" description="Helical" evidence="2">
    <location>
        <begin position="341"/>
        <end position="360"/>
    </location>
</feature>
<sequence length="643" mass="70914">MTEQAVVEYVANCAWQVPLLAGGAWAMVKLARPALRTEYWLWVAVLAMAVVLPMRGVERRGGNERRTAIVEVQRGAGSTYALMWADGSFLRGEERPVTLRERIATLRSELGSGAWSGWRGFRLQMSARGTHWFVGVYVLAMLFAGLRLFGAWRRARLLVRDGQEMSLGDEAMRSLQEVAYRMGVEVPEIRESHRIAGPMVVGALRPVLLLPEGAGEYGEDELRAAIAHELAHVKRRDYLVNLLCEAVMLPVSWHPVANAVEQRIQQTREMVCDEMAAEEMESGEGYARCLVSVTRRIMERPVAFERTQAVGFFDRNTLEERVMRLTAGGEMMTGRSKAMRVVCGGLALATVVGVAATFHVKPAFGAEAVGQSSAAVTAAASNKAAAGVVQVQPVKPSALVVEGDTVAATEVQGHPSAPVAIARGKHATVTAEPGEYVHRWKTHDGEAFAMVNHEATEPSEEEQQAVEEKLDDIHAGADPAVIRLDWPEVKLDWPEVKLDLKKLQIDKVQIEKAQRLMNDPAMKKQFAELQRKGMLDAQKQIAELRINPPDINLSNLNLELQMQSAKDALDRLQVEGLADSQIKLIDEAKINAEIAEGMKGNAAAMAKLRKEMDSGELKAKLEAAQKLLDEVQRKMEAMQKEKK</sequence>
<keyword evidence="2" id="KW-0812">Transmembrane</keyword>
<keyword evidence="2" id="KW-0472">Membrane</keyword>
<evidence type="ECO:0000313" key="4">
    <source>
        <dbReference type="EMBL" id="MBB5057343.1"/>
    </source>
</evidence>
<dbReference type="InterPro" id="IPR052173">
    <property type="entry name" value="Beta-lactam_resp_regulator"/>
</dbReference>
<feature type="transmembrane region" description="Helical" evidence="2">
    <location>
        <begin position="132"/>
        <end position="150"/>
    </location>
</feature>
<organism evidence="4 5">
    <name type="scientific">Granulicella aggregans</name>
    <dbReference type="NCBI Taxonomy" id="474949"/>
    <lineage>
        <taxon>Bacteria</taxon>
        <taxon>Pseudomonadati</taxon>
        <taxon>Acidobacteriota</taxon>
        <taxon>Terriglobia</taxon>
        <taxon>Terriglobales</taxon>
        <taxon>Acidobacteriaceae</taxon>
        <taxon>Granulicella</taxon>
    </lineage>
</organism>